<dbReference type="SUPFAM" id="SSF51182">
    <property type="entry name" value="RmlC-like cupins"/>
    <property type="match status" value="1"/>
</dbReference>
<dbReference type="Proteomes" id="UP000637980">
    <property type="component" value="Unassembled WGS sequence"/>
</dbReference>
<dbReference type="InterPro" id="IPR011051">
    <property type="entry name" value="RmlC_Cupin_sf"/>
</dbReference>
<evidence type="ECO:0000313" key="2">
    <source>
        <dbReference type="EMBL" id="GHB23230.1"/>
    </source>
</evidence>
<proteinExistence type="predicted"/>
<protein>
    <submittedName>
        <fullName evidence="2">Cupin</fullName>
    </submittedName>
</protein>
<reference evidence="3" key="1">
    <citation type="journal article" date="2019" name="Int. J. Syst. Evol. Microbiol.">
        <title>The Global Catalogue of Microorganisms (GCM) 10K type strain sequencing project: providing services to taxonomists for standard genome sequencing and annotation.</title>
        <authorList>
            <consortium name="The Broad Institute Genomics Platform"/>
            <consortium name="The Broad Institute Genome Sequencing Center for Infectious Disease"/>
            <person name="Wu L."/>
            <person name="Ma J."/>
        </authorList>
    </citation>
    <scope>NUCLEOTIDE SEQUENCE [LARGE SCALE GENOMIC DNA]</scope>
    <source>
        <strain evidence="3">KCTC 12861</strain>
    </source>
</reference>
<dbReference type="Pfam" id="PF07883">
    <property type="entry name" value="Cupin_2"/>
    <property type="match status" value="1"/>
</dbReference>
<sequence length="130" mass="14181">MTLLDHTGQPLEEWRDGVVTKMRVSAAVGAHQLCIFDQWCDVGAGAPLHLHAVEELLEVMHGTAEIICGEDVHVVRANQSVLIAAGCLHGFKNVGDGKLHVRATLAAPIFEASYEDSTEVSRRWLPESRS</sequence>
<evidence type="ECO:0000259" key="1">
    <source>
        <dbReference type="Pfam" id="PF07883"/>
    </source>
</evidence>
<evidence type="ECO:0000313" key="3">
    <source>
        <dbReference type="Proteomes" id="UP000637980"/>
    </source>
</evidence>
<keyword evidence="3" id="KW-1185">Reference proteome</keyword>
<gene>
    <name evidence="2" type="ORF">GCM10007094_09460</name>
</gene>
<dbReference type="Gene3D" id="2.60.120.10">
    <property type="entry name" value="Jelly Rolls"/>
    <property type="match status" value="1"/>
</dbReference>
<feature type="domain" description="Cupin type-2" evidence="1">
    <location>
        <begin position="42"/>
        <end position="101"/>
    </location>
</feature>
<dbReference type="InterPro" id="IPR013096">
    <property type="entry name" value="Cupin_2"/>
</dbReference>
<name>A0ABQ3E307_9HYPH</name>
<dbReference type="InterPro" id="IPR014710">
    <property type="entry name" value="RmlC-like_jellyroll"/>
</dbReference>
<accession>A0ABQ3E307</accession>
<dbReference type="EMBL" id="BMXE01000001">
    <property type="protein sequence ID" value="GHB23230.1"/>
    <property type="molecule type" value="Genomic_DNA"/>
</dbReference>
<comment type="caution">
    <text evidence="2">The sequence shown here is derived from an EMBL/GenBank/DDBJ whole genome shotgun (WGS) entry which is preliminary data.</text>
</comment>
<organism evidence="2 3">
    <name type="scientific">Pseudovibrio japonicus</name>
    <dbReference type="NCBI Taxonomy" id="366534"/>
    <lineage>
        <taxon>Bacteria</taxon>
        <taxon>Pseudomonadati</taxon>
        <taxon>Pseudomonadota</taxon>
        <taxon>Alphaproteobacteria</taxon>
        <taxon>Hyphomicrobiales</taxon>
        <taxon>Stappiaceae</taxon>
        <taxon>Pseudovibrio</taxon>
    </lineage>
</organism>
<dbReference type="RefSeq" id="WP_189435556.1">
    <property type="nucleotide sequence ID" value="NZ_BMXE01000001.1"/>
</dbReference>